<dbReference type="EMBL" id="UYSG01006128">
    <property type="protein sequence ID" value="VDL58899.1"/>
    <property type="molecule type" value="Genomic_DNA"/>
</dbReference>
<sequence>MAEQRFLVRESPVPFDSLRGLAYNTQNYRWFFIRNSSAVWKMKVGLNFTETHEVLDITLSTLYK</sequence>
<dbReference type="Proteomes" id="UP000274504">
    <property type="component" value="Unassembled WGS sequence"/>
</dbReference>
<accession>A0A3P6ZC01</accession>
<protein>
    <submittedName>
        <fullName evidence="1">Uncharacterized protein</fullName>
    </submittedName>
</protein>
<gene>
    <name evidence="1" type="ORF">HDID_LOCUS6581</name>
</gene>
<organism evidence="1 2">
    <name type="scientific">Hymenolepis diminuta</name>
    <name type="common">Rat tapeworm</name>
    <dbReference type="NCBI Taxonomy" id="6216"/>
    <lineage>
        <taxon>Eukaryota</taxon>
        <taxon>Metazoa</taxon>
        <taxon>Spiralia</taxon>
        <taxon>Lophotrochozoa</taxon>
        <taxon>Platyhelminthes</taxon>
        <taxon>Cestoda</taxon>
        <taxon>Eucestoda</taxon>
        <taxon>Cyclophyllidea</taxon>
        <taxon>Hymenolepididae</taxon>
        <taxon>Hymenolepis</taxon>
    </lineage>
</organism>
<dbReference type="AlphaFoldDB" id="A0A3P6ZC01"/>
<evidence type="ECO:0000313" key="2">
    <source>
        <dbReference type="Proteomes" id="UP000274504"/>
    </source>
</evidence>
<name>A0A3P6ZC01_HYMDI</name>
<proteinExistence type="predicted"/>
<evidence type="ECO:0000313" key="1">
    <source>
        <dbReference type="EMBL" id="VDL58899.1"/>
    </source>
</evidence>
<reference evidence="1 2" key="1">
    <citation type="submission" date="2018-11" db="EMBL/GenBank/DDBJ databases">
        <authorList>
            <consortium name="Pathogen Informatics"/>
        </authorList>
    </citation>
    <scope>NUCLEOTIDE SEQUENCE [LARGE SCALE GENOMIC DNA]</scope>
</reference>